<evidence type="ECO:0000313" key="2">
    <source>
        <dbReference type="EMBL" id="GES73201.1"/>
    </source>
</evidence>
<dbReference type="Proteomes" id="UP000247702">
    <property type="component" value="Unassembled WGS sequence"/>
</dbReference>
<name>A0A2Z6SBV7_9GLOM</name>
<dbReference type="EMBL" id="BLAL01000005">
    <property type="protein sequence ID" value="GES73201.1"/>
    <property type="molecule type" value="Genomic_DNA"/>
</dbReference>
<evidence type="ECO:0000313" key="1">
    <source>
        <dbReference type="EMBL" id="GBC02367.1"/>
    </source>
</evidence>
<reference evidence="2" key="2">
    <citation type="submission" date="2019-10" db="EMBL/GenBank/DDBJ databases">
        <title>Conservation and host-specific expression of non-tandemly repeated heterogenous ribosome RNA gene in arbuscular mycorrhizal fungi.</title>
        <authorList>
            <person name="Maeda T."/>
            <person name="Kobayashi Y."/>
            <person name="Nakagawa T."/>
            <person name="Ezawa T."/>
            <person name="Yamaguchi K."/>
            <person name="Bino T."/>
            <person name="Nishimoto Y."/>
            <person name="Shigenobu S."/>
            <person name="Kawaguchi M."/>
        </authorList>
    </citation>
    <scope>NUCLEOTIDE SEQUENCE</scope>
    <source>
        <strain evidence="2">HR1</strain>
    </source>
</reference>
<protein>
    <submittedName>
        <fullName evidence="1">Uncharacterized protein</fullName>
    </submittedName>
</protein>
<organism evidence="1 3">
    <name type="scientific">Rhizophagus clarus</name>
    <dbReference type="NCBI Taxonomy" id="94130"/>
    <lineage>
        <taxon>Eukaryota</taxon>
        <taxon>Fungi</taxon>
        <taxon>Fungi incertae sedis</taxon>
        <taxon>Mucoromycota</taxon>
        <taxon>Glomeromycotina</taxon>
        <taxon>Glomeromycetes</taxon>
        <taxon>Glomerales</taxon>
        <taxon>Glomeraceae</taxon>
        <taxon>Rhizophagus</taxon>
    </lineage>
</organism>
<sequence>MKIPYSCAYIELLTSYDNVNHAPCHLSSFFQQNMKRLGVRGSSANLPAKNLSAKNFTAYARSYTYSTWDQKLLTMGLVFRNQNNRYYSQPPYCF</sequence>
<keyword evidence="3" id="KW-1185">Reference proteome</keyword>
<gene>
    <name evidence="2" type="ORF">RCL2_000074500</name>
    <name evidence="1" type="ORF">RclHR1_00460005</name>
</gene>
<dbReference type="Proteomes" id="UP000615446">
    <property type="component" value="Unassembled WGS sequence"/>
</dbReference>
<dbReference type="EMBL" id="BEXD01003826">
    <property type="protein sequence ID" value="GBC02367.1"/>
    <property type="molecule type" value="Genomic_DNA"/>
</dbReference>
<comment type="caution">
    <text evidence="1">The sequence shown here is derived from an EMBL/GenBank/DDBJ whole genome shotgun (WGS) entry which is preliminary data.</text>
</comment>
<reference evidence="1 3" key="1">
    <citation type="submission" date="2017-11" db="EMBL/GenBank/DDBJ databases">
        <title>The genome of Rhizophagus clarus HR1 reveals common genetic basis of auxotrophy among arbuscular mycorrhizal fungi.</title>
        <authorList>
            <person name="Kobayashi Y."/>
        </authorList>
    </citation>
    <scope>NUCLEOTIDE SEQUENCE [LARGE SCALE GENOMIC DNA]</scope>
    <source>
        <strain evidence="1 3">HR1</strain>
    </source>
</reference>
<evidence type="ECO:0000313" key="3">
    <source>
        <dbReference type="Proteomes" id="UP000247702"/>
    </source>
</evidence>
<accession>A0A2Z6SBV7</accession>
<proteinExistence type="predicted"/>
<dbReference type="AlphaFoldDB" id="A0A2Z6SBV7"/>